<evidence type="ECO:0000256" key="6">
    <source>
        <dbReference type="SAM" id="MobiDB-lite"/>
    </source>
</evidence>
<keyword evidence="9" id="KW-1185">Reference proteome</keyword>
<dbReference type="GO" id="GO:0005634">
    <property type="term" value="C:nucleus"/>
    <property type="evidence" value="ECO:0007669"/>
    <property type="project" value="UniProtKB-SubCell"/>
</dbReference>
<dbReference type="EMBL" id="JAUIZM010000001">
    <property type="protein sequence ID" value="KAK1404293.1"/>
    <property type="molecule type" value="Genomic_DNA"/>
</dbReference>
<evidence type="ECO:0000256" key="5">
    <source>
        <dbReference type="ARBA" id="ARBA00023242"/>
    </source>
</evidence>
<feature type="region of interest" description="Disordered" evidence="6">
    <location>
        <begin position="1"/>
        <end position="40"/>
    </location>
</feature>
<dbReference type="InterPro" id="IPR044800">
    <property type="entry name" value="LEC2-like"/>
</dbReference>
<dbReference type="CDD" id="cd10017">
    <property type="entry name" value="B3_DNA"/>
    <property type="match status" value="1"/>
</dbReference>
<protein>
    <submittedName>
        <fullName evidence="8">TF-B3 domain-containing protein</fullName>
    </submittedName>
</protein>
<evidence type="ECO:0000259" key="7">
    <source>
        <dbReference type="Pfam" id="PF02362"/>
    </source>
</evidence>
<reference evidence="8" key="1">
    <citation type="submission" date="2023-02" db="EMBL/GenBank/DDBJ databases">
        <title>Genome of toxic invasive species Heracleum sosnowskyi carries increased number of genes despite the absence of recent whole-genome duplications.</title>
        <authorList>
            <person name="Schelkunov M."/>
            <person name="Shtratnikova V."/>
            <person name="Makarenko M."/>
            <person name="Klepikova A."/>
            <person name="Omelchenko D."/>
            <person name="Novikova G."/>
            <person name="Obukhova E."/>
            <person name="Bogdanov V."/>
            <person name="Penin A."/>
            <person name="Logacheva M."/>
        </authorList>
    </citation>
    <scope>NUCLEOTIDE SEQUENCE</scope>
    <source>
        <strain evidence="8">Hsosn_3</strain>
        <tissue evidence="8">Leaf</tissue>
    </source>
</reference>
<keyword evidence="2" id="KW-0805">Transcription regulation</keyword>
<reference evidence="8" key="2">
    <citation type="submission" date="2023-05" db="EMBL/GenBank/DDBJ databases">
        <authorList>
            <person name="Schelkunov M.I."/>
        </authorList>
    </citation>
    <scope>NUCLEOTIDE SEQUENCE</scope>
    <source>
        <strain evidence="8">Hsosn_3</strain>
        <tissue evidence="8">Leaf</tissue>
    </source>
</reference>
<evidence type="ECO:0000256" key="3">
    <source>
        <dbReference type="ARBA" id="ARBA00023125"/>
    </source>
</evidence>
<keyword evidence="4" id="KW-0804">Transcription</keyword>
<keyword evidence="5" id="KW-0539">Nucleus</keyword>
<feature type="compositionally biased region" description="Polar residues" evidence="6">
    <location>
        <begin position="1"/>
        <end position="13"/>
    </location>
</feature>
<comment type="caution">
    <text evidence="8">The sequence shown here is derived from an EMBL/GenBank/DDBJ whole genome shotgun (WGS) entry which is preliminary data.</text>
</comment>
<dbReference type="GO" id="GO:0003700">
    <property type="term" value="F:DNA-binding transcription factor activity"/>
    <property type="evidence" value="ECO:0007669"/>
    <property type="project" value="InterPro"/>
</dbReference>
<feature type="compositionally biased region" description="Low complexity" evidence="6">
    <location>
        <begin position="14"/>
        <end position="28"/>
    </location>
</feature>
<dbReference type="InterPro" id="IPR003340">
    <property type="entry name" value="B3_DNA-bd"/>
</dbReference>
<dbReference type="Proteomes" id="UP001237642">
    <property type="component" value="Unassembled WGS sequence"/>
</dbReference>
<organism evidence="8 9">
    <name type="scientific">Heracleum sosnowskyi</name>
    <dbReference type="NCBI Taxonomy" id="360622"/>
    <lineage>
        <taxon>Eukaryota</taxon>
        <taxon>Viridiplantae</taxon>
        <taxon>Streptophyta</taxon>
        <taxon>Embryophyta</taxon>
        <taxon>Tracheophyta</taxon>
        <taxon>Spermatophyta</taxon>
        <taxon>Magnoliopsida</taxon>
        <taxon>eudicotyledons</taxon>
        <taxon>Gunneridae</taxon>
        <taxon>Pentapetalae</taxon>
        <taxon>asterids</taxon>
        <taxon>campanulids</taxon>
        <taxon>Apiales</taxon>
        <taxon>Apiaceae</taxon>
        <taxon>Apioideae</taxon>
        <taxon>apioid superclade</taxon>
        <taxon>Tordylieae</taxon>
        <taxon>Tordyliinae</taxon>
        <taxon>Heracleum</taxon>
    </lineage>
</organism>
<dbReference type="PANTHER" id="PTHR31140:SF73">
    <property type="entry name" value="B3 DOMAIN-CONTAINING TRANSCRIPTION FACTOR FUS3"/>
    <property type="match status" value="1"/>
</dbReference>
<evidence type="ECO:0000256" key="1">
    <source>
        <dbReference type="ARBA" id="ARBA00004123"/>
    </source>
</evidence>
<evidence type="ECO:0000256" key="2">
    <source>
        <dbReference type="ARBA" id="ARBA00023015"/>
    </source>
</evidence>
<dbReference type="Pfam" id="PF02362">
    <property type="entry name" value="B3"/>
    <property type="match status" value="1"/>
</dbReference>
<feature type="domain" description="TF-B3" evidence="7">
    <location>
        <begin position="56"/>
        <end position="154"/>
    </location>
</feature>
<dbReference type="Gene3D" id="2.40.330.10">
    <property type="entry name" value="DNA-binding pseudobarrel domain"/>
    <property type="match status" value="1"/>
</dbReference>
<keyword evidence="3" id="KW-0238">DNA-binding</keyword>
<dbReference type="AlphaFoldDB" id="A0AAD8JJG5"/>
<evidence type="ECO:0000256" key="4">
    <source>
        <dbReference type="ARBA" id="ARBA00023163"/>
    </source>
</evidence>
<proteinExistence type="predicted"/>
<name>A0AAD8JJG5_9APIA</name>
<dbReference type="GO" id="GO:0003677">
    <property type="term" value="F:DNA binding"/>
    <property type="evidence" value="ECO:0007669"/>
    <property type="project" value="UniProtKB-KW"/>
</dbReference>
<evidence type="ECO:0000313" key="9">
    <source>
        <dbReference type="Proteomes" id="UP001237642"/>
    </source>
</evidence>
<dbReference type="InterPro" id="IPR015300">
    <property type="entry name" value="DNA-bd_pseudobarrel_sf"/>
</dbReference>
<dbReference type="SUPFAM" id="SSF101936">
    <property type="entry name" value="DNA-binding pseudobarrel domain"/>
    <property type="match status" value="1"/>
</dbReference>
<comment type="subcellular location">
    <subcellularLocation>
        <location evidence="1">Nucleus</location>
    </subcellularLocation>
</comment>
<accession>A0AAD8JJG5</accession>
<dbReference type="PANTHER" id="PTHR31140">
    <property type="entry name" value="B3 DOMAIN-CONTAINING TRANSCRIPTION FACTOR ABI3"/>
    <property type="match status" value="1"/>
</dbReference>
<sequence length="260" mass="29375">MAGNQENAPVMQQSYSSGTDTSKSSLSNNKKRKAQVLMPEPPAPREVNGYMVKLQFEKKLTHSDVEGHRILIPKAYAEMVFPETATDDIHYFMDDMAAAKVWTFLIRSWSKGASKIYVLEGAAKYIQQNGIKVGDYIRIYKDRAIERFAIGWRKHGEEIDKSLADVMEKVYLPVTNSEVAFAEKNALPAASSEVAFAETNAFPAASSAVAFADDYHPTFAPDDETYNQFTSDIIDPEYVQKNFNMSWDEFDQDFNPFDFP</sequence>
<gene>
    <name evidence="8" type="ORF">POM88_003898</name>
</gene>
<evidence type="ECO:0000313" key="8">
    <source>
        <dbReference type="EMBL" id="KAK1404293.1"/>
    </source>
</evidence>